<dbReference type="EMBL" id="JADFTS010000003">
    <property type="protein sequence ID" value="KAF9616473.1"/>
    <property type="molecule type" value="Genomic_DNA"/>
</dbReference>
<evidence type="ECO:0000313" key="5">
    <source>
        <dbReference type="Proteomes" id="UP000631114"/>
    </source>
</evidence>
<proteinExistence type="predicted"/>
<dbReference type="AlphaFoldDB" id="A0A835IH60"/>
<feature type="transmembrane region" description="Helical" evidence="2">
    <location>
        <begin position="98"/>
        <end position="117"/>
    </location>
</feature>
<comment type="caution">
    <text evidence="4">The sequence shown here is derived from an EMBL/GenBank/DDBJ whole genome shotgun (WGS) entry which is preliminary data.</text>
</comment>
<feature type="transmembrane region" description="Helical" evidence="2">
    <location>
        <begin position="72"/>
        <end position="92"/>
    </location>
</feature>
<evidence type="ECO:0000313" key="4">
    <source>
        <dbReference type="EMBL" id="KAF9616473.1"/>
    </source>
</evidence>
<dbReference type="InterPro" id="IPR033344">
    <property type="entry name" value="CURT1"/>
</dbReference>
<dbReference type="Proteomes" id="UP000631114">
    <property type="component" value="Unassembled WGS sequence"/>
</dbReference>
<gene>
    <name evidence="4" type="ORF">IFM89_029770</name>
</gene>
<accession>A0A835IH60</accession>
<keyword evidence="5" id="KW-1185">Reference proteome</keyword>
<keyword evidence="2" id="KW-0812">Transmembrane</keyword>
<keyword evidence="2" id="KW-1133">Transmembrane helix</keyword>
<dbReference type="GO" id="GO:0009535">
    <property type="term" value="C:chloroplast thylakoid membrane"/>
    <property type="evidence" value="ECO:0007669"/>
    <property type="project" value="TreeGrafter"/>
</dbReference>
<keyword evidence="2" id="KW-0472">Membrane</keyword>
<evidence type="ECO:0000256" key="2">
    <source>
        <dbReference type="SAM" id="Phobius"/>
    </source>
</evidence>
<feature type="domain" description="Cyanobacterial aminoacyl-tRNA synthetase CAAD" evidence="3">
    <location>
        <begin position="59"/>
        <end position="143"/>
    </location>
</feature>
<dbReference type="Pfam" id="PF14159">
    <property type="entry name" value="CAAD"/>
    <property type="match status" value="1"/>
</dbReference>
<organism evidence="4 5">
    <name type="scientific">Coptis chinensis</name>
    <dbReference type="NCBI Taxonomy" id="261450"/>
    <lineage>
        <taxon>Eukaryota</taxon>
        <taxon>Viridiplantae</taxon>
        <taxon>Streptophyta</taxon>
        <taxon>Embryophyta</taxon>
        <taxon>Tracheophyta</taxon>
        <taxon>Spermatophyta</taxon>
        <taxon>Magnoliopsida</taxon>
        <taxon>Ranunculales</taxon>
        <taxon>Ranunculaceae</taxon>
        <taxon>Coptidoideae</taxon>
        <taxon>Coptis</taxon>
    </lineage>
</organism>
<dbReference type="InterPro" id="IPR025564">
    <property type="entry name" value="CAAD_dom"/>
</dbReference>
<evidence type="ECO:0000259" key="3">
    <source>
        <dbReference type="Pfam" id="PF14159"/>
    </source>
</evidence>
<sequence length="144" mass="16188">MASTTIGILSPSLLFHGRKAHFTSLYRLPVSSFKESKRRVTLVAKATGESSDSSLDIVKSVQNIWDKSEDRIALVGLGFTGVVALWASTNLVSSIDKIPVLPSFLELIGILFSWWFIYRYLLFKPDREEFYEIVKKSVSDILGQ</sequence>
<comment type="subcellular location">
    <subcellularLocation>
        <location evidence="1">Membrane</location>
        <topology evidence="1">Multi-pass membrane protein</topology>
    </subcellularLocation>
</comment>
<protein>
    <recommendedName>
        <fullName evidence="3">Cyanobacterial aminoacyl-tRNA synthetase CAAD domain-containing protein</fullName>
    </recommendedName>
</protein>
<name>A0A835IH60_9MAGN</name>
<evidence type="ECO:0000256" key="1">
    <source>
        <dbReference type="ARBA" id="ARBA00004141"/>
    </source>
</evidence>
<reference evidence="4 5" key="1">
    <citation type="submission" date="2020-10" db="EMBL/GenBank/DDBJ databases">
        <title>The Coptis chinensis genome and diversification of protoberbering-type alkaloids.</title>
        <authorList>
            <person name="Wang B."/>
            <person name="Shu S."/>
            <person name="Song C."/>
            <person name="Liu Y."/>
        </authorList>
    </citation>
    <scope>NUCLEOTIDE SEQUENCE [LARGE SCALE GENOMIC DNA]</scope>
    <source>
        <strain evidence="4">HL-2020</strain>
        <tissue evidence="4">Leaf</tissue>
    </source>
</reference>
<dbReference type="PANTHER" id="PTHR33222">
    <property type="match status" value="1"/>
</dbReference>
<dbReference type="OrthoDB" id="2014299at2759"/>
<dbReference type="PANTHER" id="PTHR33222:SF3">
    <property type="entry name" value="PROTEIN CURVATURE THYLAKOID 1C, CHLOROPLASTIC"/>
    <property type="match status" value="1"/>
</dbReference>